<evidence type="ECO:0000313" key="1">
    <source>
        <dbReference type="EMBL" id="SVE01185.1"/>
    </source>
</evidence>
<accession>A0A383A1V9</accession>
<reference evidence="1" key="1">
    <citation type="submission" date="2018-05" db="EMBL/GenBank/DDBJ databases">
        <authorList>
            <person name="Lanie J.A."/>
            <person name="Ng W.-L."/>
            <person name="Kazmierczak K.M."/>
            <person name="Andrzejewski T.M."/>
            <person name="Davidsen T.M."/>
            <person name="Wayne K.J."/>
            <person name="Tettelin H."/>
            <person name="Glass J.I."/>
            <person name="Rusch D."/>
            <person name="Podicherti R."/>
            <person name="Tsui H.-C.T."/>
            <person name="Winkler M.E."/>
        </authorList>
    </citation>
    <scope>NUCLEOTIDE SEQUENCE</scope>
</reference>
<dbReference type="EMBL" id="UINC01188126">
    <property type="protein sequence ID" value="SVE01185.1"/>
    <property type="molecule type" value="Genomic_DNA"/>
</dbReference>
<sequence>MTFSFNLANYLGLLGISGDYNDQLPPQI</sequence>
<name>A0A383A1V9_9ZZZZ</name>
<gene>
    <name evidence="1" type="ORF">METZ01_LOCUS454039</name>
</gene>
<proteinExistence type="predicted"/>
<protein>
    <submittedName>
        <fullName evidence="1">Uncharacterized protein</fullName>
    </submittedName>
</protein>
<dbReference type="AlphaFoldDB" id="A0A383A1V9"/>
<organism evidence="1">
    <name type="scientific">marine metagenome</name>
    <dbReference type="NCBI Taxonomy" id="408172"/>
    <lineage>
        <taxon>unclassified sequences</taxon>
        <taxon>metagenomes</taxon>
        <taxon>ecological metagenomes</taxon>
    </lineage>
</organism>